<evidence type="ECO:0000313" key="2">
    <source>
        <dbReference type="Proteomes" id="UP000256690"/>
    </source>
</evidence>
<name>A0A3D8QHJ3_9EURO</name>
<dbReference type="Proteomes" id="UP000256690">
    <property type="component" value="Unassembled WGS sequence"/>
</dbReference>
<evidence type="ECO:0000313" key="1">
    <source>
        <dbReference type="EMBL" id="RDW61168.1"/>
    </source>
</evidence>
<keyword evidence="2" id="KW-1185">Reference proteome</keyword>
<proteinExistence type="predicted"/>
<accession>A0A3D8QHJ3</accession>
<dbReference type="AlphaFoldDB" id="A0A3D8QHJ3"/>
<dbReference type="InterPro" id="IPR008547">
    <property type="entry name" value="DUF829_TMEM53"/>
</dbReference>
<dbReference type="RefSeq" id="XP_026598700.1">
    <property type="nucleotide sequence ID" value="XM_026752682.1"/>
</dbReference>
<dbReference type="GeneID" id="38121036"/>
<dbReference type="EMBL" id="PVWQ01000017">
    <property type="protein sequence ID" value="RDW61168.1"/>
    <property type="molecule type" value="Genomic_DNA"/>
</dbReference>
<protein>
    <submittedName>
        <fullName evidence="1">Uncharacterized protein</fullName>
    </submittedName>
</protein>
<sequence length="241" mass="25967">MTMNTPSLPQFQPLGPNIALYTPQSKPTALIILCTWLGGATPRRLTKYTSGYTENFPDAAILLVKTTLPDILIQNNSAISKRLAPAREVISGFLRTNSGEAGNGNGTRHGRTPRPPAVLLHIFSHGGSNIATQLLRSIAATDPLAHEMLLSALNLVILDCCPGDSTFKRNYNAVAVSLPPATNQPLSHYIGRMALYPVVGTIMALMATGFMRSIEDLRTELNDPLLLGRSARRVVSLFPPG</sequence>
<dbReference type="Pfam" id="PF05705">
    <property type="entry name" value="DUF829"/>
    <property type="match status" value="1"/>
</dbReference>
<dbReference type="OrthoDB" id="77878at2759"/>
<organism evidence="1 2">
    <name type="scientific">Aspergillus mulundensis</name>
    <dbReference type="NCBI Taxonomy" id="1810919"/>
    <lineage>
        <taxon>Eukaryota</taxon>
        <taxon>Fungi</taxon>
        <taxon>Dikarya</taxon>
        <taxon>Ascomycota</taxon>
        <taxon>Pezizomycotina</taxon>
        <taxon>Eurotiomycetes</taxon>
        <taxon>Eurotiomycetidae</taxon>
        <taxon>Eurotiales</taxon>
        <taxon>Aspergillaceae</taxon>
        <taxon>Aspergillus</taxon>
        <taxon>Aspergillus subgen. Nidulantes</taxon>
    </lineage>
</organism>
<comment type="caution">
    <text evidence="1">The sequence shown here is derived from an EMBL/GenBank/DDBJ whole genome shotgun (WGS) entry which is preliminary data.</text>
</comment>
<gene>
    <name evidence="1" type="ORF">DSM5745_10666</name>
</gene>
<reference evidence="1 2" key="1">
    <citation type="journal article" date="2018" name="IMA Fungus">
        <title>IMA Genome-F 9: Draft genome sequence of Annulohypoxylon stygium, Aspergillus mulundensis, Berkeleyomyces basicola (syn. Thielaviopsis basicola), Ceratocystis smalleyi, two Cercospora beticola strains, Coleophoma cylindrospora, Fusarium fracticaudum, Phialophora cf. hyalina, and Morchella septimelata.</title>
        <authorList>
            <person name="Wingfield B.D."/>
            <person name="Bills G.F."/>
            <person name="Dong Y."/>
            <person name="Huang W."/>
            <person name="Nel W.J."/>
            <person name="Swalarsk-Parry B.S."/>
            <person name="Vaghefi N."/>
            <person name="Wilken P.M."/>
            <person name="An Z."/>
            <person name="de Beer Z.W."/>
            <person name="De Vos L."/>
            <person name="Chen L."/>
            <person name="Duong T.A."/>
            <person name="Gao Y."/>
            <person name="Hammerbacher A."/>
            <person name="Kikkert J.R."/>
            <person name="Li Y."/>
            <person name="Li H."/>
            <person name="Li K."/>
            <person name="Li Q."/>
            <person name="Liu X."/>
            <person name="Ma X."/>
            <person name="Naidoo K."/>
            <person name="Pethybridge S.J."/>
            <person name="Sun J."/>
            <person name="Steenkamp E.T."/>
            <person name="van der Nest M.A."/>
            <person name="van Wyk S."/>
            <person name="Wingfield M.J."/>
            <person name="Xiong C."/>
            <person name="Yue Q."/>
            <person name="Zhang X."/>
        </authorList>
    </citation>
    <scope>NUCLEOTIDE SEQUENCE [LARGE SCALE GENOMIC DNA]</scope>
    <source>
        <strain evidence="1 2">DSM 5745</strain>
    </source>
</reference>